<feature type="region of interest" description="Disordered" evidence="6">
    <location>
        <begin position="527"/>
        <end position="567"/>
    </location>
</feature>
<gene>
    <name evidence="8" type="ORF">Cgig2_001282</name>
</gene>
<evidence type="ECO:0000256" key="4">
    <source>
        <dbReference type="ARBA" id="ARBA00023242"/>
    </source>
</evidence>
<dbReference type="OrthoDB" id="166375at2759"/>
<dbReference type="Pfam" id="PF03126">
    <property type="entry name" value="Plus-3"/>
    <property type="match status" value="1"/>
</dbReference>
<accession>A0A9Q1QLB3</accession>
<dbReference type="Proteomes" id="UP001153076">
    <property type="component" value="Unassembled WGS sequence"/>
</dbReference>
<dbReference type="SUPFAM" id="SSF159042">
    <property type="entry name" value="Plus3-like"/>
    <property type="match status" value="1"/>
</dbReference>
<name>A0A9Q1QLB3_9CARY</name>
<feature type="compositionally biased region" description="Acidic residues" evidence="6">
    <location>
        <begin position="90"/>
        <end position="101"/>
    </location>
</feature>
<feature type="compositionally biased region" description="Basic and acidic residues" evidence="6">
    <location>
        <begin position="558"/>
        <end position="567"/>
    </location>
</feature>
<dbReference type="FunFam" id="3.90.70.200:FF:000003">
    <property type="entry name" value="RNA polymerase-associated protein RTF1"/>
    <property type="match status" value="1"/>
</dbReference>
<keyword evidence="5" id="KW-0175">Coiled coil</keyword>
<reference evidence="8" key="1">
    <citation type="submission" date="2022-04" db="EMBL/GenBank/DDBJ databases">
        <title>Carnegiea gigantea Genome sequencing and assembly v2.</title>
        <authorList>
            <person name="Copetti D."/>
            <person name="Sanderson M.J."/>
            <person name="Burquez A."/>
            <person name="Wojciechowski M.F."/>
        </authorList>
    </citation>
    <scope>NUCLEOTIDE SEQUENCE</scope>
    <source>
        <strain evidence="8">SGP5-SGP5p</strain>
        <tissue evidence="8">Aerial part</tissue>
    </source>
</reference>
<dbReference type="GO" id="GO:0003677">
    <property type="term" value="F:DNA binding"/>
    <property type="evidence" value="ECO:0007669"/>
    <property type="project" value="InterPro"/>
</dbReference>
<evidence type="ECO:0000256" key="1">
    <source>
        <dbReference type="ARBA" id="ARBA00004123"/>
    </source>
</evidence>
<evidence type="ECO:0000259" key="7">
    <source>
        <dbReference type="PROSITE" id="PS51360"/>
    </source>
</evidence>
<protein>
    <recommendedName>
        <fullName evidence="7">Plus3 domain-containing protein</fullName>
    </recommendedName>
</protein>
<proteinExistence type="predicted"/>
<keyword evidence="3" id="KW-0804">Transcription</keyword>
<keyword evidence="2" id="KW-0805">Transcription regulation</keyword>
<dbReference type="PANTHER" id="PTHR13115">
    <property type="entry name" value="RNA POLYMERASE-ASSOCIATED PROTEIN RTF1 HOMOLOG"/>
    <property type="match status" value="1"/>
</dbReference>
<comment type="caution">
    <text evidence="8">The sequence shown here is derived from an EMBL/GenBank/DDBJ whole genome shotgun (WGS) entry which is preliminary data.</text>
</comment>
<feature type="compositionally biased region" description="Basic and acidic residues" evidence="6">
    <location>
        <begin position="116"/>
        <end position="125"/>
    </location>
</feature>
<comment type="subcellular location">
    <subcellularLocation>
        <location evidence="1">Nucleus</location>
    </subcellularLocation>
</comment>
<evidence type="ECO:0000256" key="2">
    <source>
        <dbReference type="ARBA" id="ARBA00023015"/>
    </source>
</evidence>
<keyword evidence="9" id="KW-1185">Reference proteome</keyword>
<feature type="compositionally biased region" description="Basic and acidic residues" evidence="6">
    <location>
        <begin position="243"/>
        <end position="253"/>
    </location>
</feature>
<evidence type="ECO:0000313" key="9">
    <source>
        <dbReference type="Proteomes" id="UP001153076"/>
    </source>
</evidence>
<organism evidence="8 9">
    <name type="scientific">Carnegiea gigantea</name>
    <dbReference type="NCBI Taxonomy" id="171969"/>
    <lineage>
        <taxon>Eukaryota</taxon>
        <taxon>Viridiplantae</taxon>
        <taxon>Streptophyta</taxon>
        <taxon>Embryophyta</taxon>
        <taxon>Tracheophyta</taxon>
        <taxon>Spermatophyta</taxon>
        <taxon>Magnoliopsida</taxon>
        <taxon>eudicotyledons</taxon>
        <taxon>Gunneridae</taxon>
        <taxon>Pentapetalae</taxon>
        <taxon>Caryophyllales</taxon>
        <taxon>Cactineae</taxon>
        <taxon>Cactaceae</taxon>
        <taxon>Cactoideae</taxon>
        <taxon>Echinocereeae</taxon>
        <taxon>Carnegiea</taxon>
    </lineage>
</organism>
<dbReference type="EMBL" id="JAKOGI010000066">
    <property type="protein sequence ID" value="KAJ8445964.1"/>
    <property type="molecule type" value="Genomic_DNA"/>
</dbReference>
<evidence type="ECO:0000256" key="5">
    <source>
        <dbReference type="SAM" id="Coils"/>
    </source>
</evidence>
<feature type="coiled-coil region" evidence="5">
    <location>
        <begin position="439"/>
        <end position="485"/>
    </location>
</feature>
<evidence type="ECO:0000313" key="8">
    <source>
        <dbReference type="EMBL" id="KAJ8445964.1"/>
    </source>
</evidence>
<dbReference type="PROSITE" id="PS51360">
    <property type="entry name" value="PLUS3"/>
    <property type="match status" value="1"/>
</dbReference>
<feature type="region of interest" description="Disordered" evidence="6">
    <location>
        <begin position="141"/>
        <end position="273"/>
    </location>
</feature>
<feature type="compositionally biased region" description="Basic and acidic residues" evidence="6">
    <location>
        <begin position="141"/>
        <end position="164"/>
    </location>
</feature>
<dbReference type="InterPro" id="IPR004343">
    <property type="entry name" value="Plus-3_dom"/>
</dbReference>
<dbReference type="PANTHER" id="PTHR13115:SF8">
    <property type="entry name" value="RNA POLYMERASE-ASSOCIATED PROTEIN RTF1 HOMOLOG"/>
    <property type="match status" value="1"/>
</dbReference>
<feature type="compositionally biased region" description="Polar residues" evidence="6">
    <location>
        <begin position="31"/>
        <end position="41"/>
    </location>
</feature>
<keyword evidence="4" id="KW-0539">Nucleus</keyword>
<feature type="compositionally biased region" description="Acidic residues" evidence="6">
    <location>
        <begin position="51"/>
        <end position="64"/>
    </location>
</feature>
<dbReference type="SMART" id="SM00719">
    <property type="entry name" value="Plus3"/>
    <property type="match status" value="1"/>
</dbReference>
<dbReference type="GO" id="GO:0016593">
    <property type="term" value="C:Cdc73/Paf1 complex"/>
    <property type="evidence" value="ECO:0007669"/>
    <property type="project" value="TreeGrafter"/>
</dbReference>
<dbReference type="GO" id="GO:1990269">
    <property type="term" value="F:RNA polymerase II C-terminal domain phosphoserine binding"/>
    <property type="evidence" value="ECO:0007669"/>
    <property type="project" value="TreeGrafter"/>
</dbReference>
<feature type="domain" description="Plus3" evidence="7">
    <location>
        <begin position="275"/>
        <end position="410"/>
    </location>
</feature>
<dbReference type="Gene3D" id="3.90.70.200">
    <property type="entry name" value="Plus-3 domain"/>
    <property type="match status" value="1"/>
</dbReference>
<evidence type="ECO:0000256" key="3">
    <source>
        <dbReference type="ARBA" id="ARBA00023163"/>
    </source>
</evidence>
<evidence type="ECO:0000256" key="6">
    <source>
        <dbReference type="SAM" id="MobiDB-lite"/>
    </source>
</evidence>
<feature type="region of interest" description="Disordered" evidence="6">
    <location>
        <begin position="28"/>
        <end position="125"/>
    </location>
</feature>
<feature type="compositionally biased region" description="Basic and acidic residues" evidence="6">
    <location>
        <begin position="185"/>
        <end position="216"/>
    </location>
</feature>
<dbReference type="AlphaFoldDB" id="A0A9Q1QLB3"/>
<dbReference type="InterPro" id="IPR036128">
    <property type="entry name" value="Plus3-like_sf"/>
</dbReference>
<sequence>MGIVLGSPTDSGLPSEVDLENMLLEAAGRTGASSRSKQSHQLARRHKGSYSDDESDSKDDDSDDDCGRAGKKSSGSQVPLKKRSKKGDDDQGSQDDEDQDSEFNHESYSSDVGSDLYKDENDREELSKLTELEREMILSERAAKIDDRKLHEQMRSRLTTEKKLQSAKNSSPPASSRGLRSSARYADRSAAKADALKELKARRMKRDPEGRQRLSGEHASSGQYSPRKRKGVTASSSGSSSESEGRSDSHSEDEGSLGGRMDYSDDERDKTVPDIPTYEDVRSITIRRSKLAKWFMEPFFEELIVGCFVRVGIGTKDGKNIYRLCIVQNVDASDPNKKYHLENKSTYKYLNCVWGNDRSAARWQMARVSDSPATFEEFNEWSREVNHSGGRMPRRNEILEKQGAIDKINSFVYSAETVKQMLQEKKSVSARPMNIAAEKEKLRRELEIAEYKQDRAEVERIKTRLQELEAARKNKDVDAKALRLAEMNRKNRAENFWVSSLRAVDRCLNPGDAGYDPFSRRWTRSRNYYAPKQEGGAPTTAEGPSQGGGFDVNQSDGGDIKKGEAKSGEDATAAALVAAAEAGKLVDTKAPVDQGTESSVLHNFELPISLSRLQRFGGPYGAASGFLARKQRIEATIGCQMPVDDERRHPMTLSVGDYKRRRGLL</sequence>